<organism evidence="1 2">
    <name type="scientific">Bradyrhizobium zhanjiangense</name>
    <dbReference type="NCBI Taxonomy" id="1325107"/>
    <lineage>
        <taxon>Bacteria</taxon>
        <taxon>Pseudomonadati</taxon>
        <taxon>Pseudomonadota</taxon>
        <taxon>Alphaproteobacteria</taxon>
        <taxon>Hyphomicrobiales</taxon>
        <taxon>Nitrobacteraceae</taxon>
        <taxon>Bradyrhizobium</taxon>
    </lineage>
</organism>
<comment type="caution">
    <text evidence="1">The sequence shown here is derived from an EMBL/GenBank/DDBJ whole genome shotgun (WGS) entry which is preliminary data.</text>
</comment>
<proteinExistence type="predicted"/>
<dbReference type="AlphaFoldDB" id="A0A4Q0Q4Y4"/>
<sequence length="204" mass="21695">MANDPLVFYSFDETSGSVAHDQQDGYDGTIFGATHVPGVTGNALQFNGSSDYVSVADSPDWNFGSGDFTLEFWANFNSIPSGSAGQPGDVLIGQDEGGGTTNKWFFEAFDGSIGFHVNTVDSGYFFIDAPFEPITGQWYSFDLVKSGSSYQFYVDGQLVGSAAESLVLPDVNAPLTIGHAEAFGFDGLLDGVAIYNRALSQAEV</sequence>
<accession>A0A4Q0Q4Y4</accession>
<dbReference type="RefSeq" id="WP_128936274.1">
    <property type="nucleotide sequence ID" value="NZ_CP022221.1"/>
</dbReference>
<evidence type="ECO:0000313" key="1">
    <source>
        <dbReference type="EMBL" id="RXG83781.1"/>
    </source>
</evidence>
<dbReference type="SUPFAM" id="SSF49899">
    <property type="entry name" value="Concanavalin A-like lectins/glucanases"/>
    <property type="match status" value="1"/>
</dbReference>
<dbReference type="Pfam" id="PF13385">
    <property type="entry name" value="Laminin_G_3"/>
    <property type="match status" value="1"/>
</dbReference>
<dbReference type="Gene3D" id="2.60.120.200">
    <property type="match status" value="1"/>
</dbReference>
<protein>
    <submittedName>
        <fullName evidence="1">LamG domain-containing protein</fullName>
    </submittedName>
</protein>
<dbReference type="EMBL" id="RKMK01000095">
    <property type="protein sequence ID" value="RXG83781.1"/>
    <property type="molecule type" value="Genomic_DNA"/>
</dbReference>
<dbReference type="InterPro" id="IPR013320">
    <property type="entry name" value="ConA-like_dom_sf"/>
</dbReference>
<evidence type="ECO:0000313" key="2">
    <source>
        <dbReference type="Proteomes" id="UP000290174"/>
    </source>
</evidence>
<gene>
    <name evidence="1" type="ORF">EAS61_41010</name>
</gene>
<dbReference type="Proteomes" id="UP000290174">
    <property type="component" value="Unassembled WGS sequence"/>
</dbReference>
<name>A0A4Q0Q4Y4_9BRAD</name>
<reference evidence="1 2" key="1">
    <citation type="submission" date="2018-11" db="EMBL/GenBank/DDBJ databases">
        <title>Bradyrhizobium sp. nov., isolated from effective nodules of peanut in China.</title>
        <authorList>
            <person name="Li Y."/>
        </authorList>
    </citation>
    <scope>NUCLEOTIDE SEQUENCE [LARGE SCALE GENOMIC DNA]</scope>
    <source>
        <strain evidence="1 2">CCBAU 51770</strain>
    </source>
</reference>